<dbReference type="Proteomes" id="UP000664317">
    <property type="component" value="Unassembled WGS sequence"/>
</dbReference>
<accession>A0ABS3C442</accession>
<dbReference type="EMBL" id="JAFKCT010000005">
    <property type="protein sequence ID" value="MBN7811882.1"/>
    <property type="molecule type" value="Genomic_DNA"/>
</dbReference>
<dbReference type="Gene3D" id="3.30.10.20">
    <property type="match status" value="3"/>
</dbReference>
<dbReference type="PROSITE" id="PS51178">
    <property type="entry name" value="PASTA"/>
    <property type="match status" value="3"/>
</dbReference>
<protein>
    <submittedName>
        <fullName evidence="3">PASTA domain-containing protein</fullName>
    </submittedName>
</protein>
<dbReference type="RefSeq" id="WP_206578662.1">
    <property type="nucleotide sequence ID" value="NZ_JAFKCT010000005.1"/>
</dbReference>
<dbReference type="CDD" id="cd06577">
    <property type="entry name" value="PASTA_pknB"/>
    <property type="match status" value="3"/>
</dbReference>
<dbReference type="Pfam" id="PF03793">
    <property type="entry name" value="PASTA"/>
    <property type="match status" value="2"/>
</dbReference>
<evidence type="ECO:0000256" key="1">
    <source>
        <dbReference type="SAM" id="Phobius"/>
    </source>
</evidence>
<evidence type="ECO:0000259" key="2">
    <source>
        <dbReference type="PROSITE" id="PS51178"/>
    </source>
</evidence>
<proteinExistence type="predicted"/>
<dbReference type="SUPFAM" id="SSF54184">
    <property type="entry name" value="Penicillin-binding protein 2x (pbp-2x), c-terminal domain"/>
    <property type="match status" value="1"/>
</dbReference>
<name>A0ABS3C442_9BACT</name>
<evidence type="ECO:0000313" key="3">
    <source>
        <dbReference type="EMBL" id="MBN7811882.1"/>
    </source>
</evidence>
<sequence>MNSFNYSIKKILINLLIVIALGILFGFLFLKVYLPLYTNHGETVSVPDLSGYEYQEATNLLENTGLQYEVSLDSGFSTELPALAILKQIPEANAQVKSGRKIYLTLNARNAPMIKMPNLVNMPLKNVQEILANIGLERGDIVYVPDIGINVVLEQRYRGVTVREGFEIPKGARIDLTVGDGNGNQLLFVPDLTGLDFEEGEFLILGSGLRVGNKNFSSTDSVAPDRIFLQAPPAGTQVRTGEPIDVWISKNQ</sequence>
<gene>
    <name evidence="3" type="ORF">J0A68_13085</name>
</gene>
<dbReference type="InterPro" id="IPR005543">
    <property type="entry name" value="PASTA_dom"/>
</dbReference>
<keyword evidence="1" id="KW-0472">Membrane</keyword>
<organism evidence="3 4">
    <name type="scientific">Algoriphagus oliviformis</name>
    <dbReference type="NCBI Taxonomy" id="2811231"/>
    <lineage>
        <taxon>Bacteria</taxon>
        <taxon>Pseudomonadati</taxon>
        <taxon>Bacteroidota</taxon>
        <taxon>Cytophagia</taxon>
        <taxon>Cytophagales</taxon>
        <taxon>Cyclobacteriaceae</taxon>
        <taxon>Algoriphagus</taxon>
    </lineage>
</organism>
<feature type="domain" description="PASTA" evidence="2">
    <location>
        <begin position="183"/>
        <end position="250"/>
    </location>
</feature>
<keyword evidence="1" id="KW-0812">Transmembrane</keyword>
<keyword evidence="1" id="KW-1133">Transmembrane helix</keyword>
<dbReference type="SMART" id="SM00740">
    <property type="entry name" value="PASTA"/>
    <property type="match status" value="3"/>
</dbReference>
<feature type="transmembrane region" description="Helical" evidence="1">
    <location>
        <begin position="12"/>
        <end position="34"/>
    </location>
</feature>
<feature type="domain" description="PASTA" evidence="2">
    <location>
        <begin position="110"/>
        <end position="180"/>
    </location>
</feature>
<feature type="domain" description="PASTA" evidence="2">
    <location>
        <begin position="41"/>
        <end position="108"/>
    </location>
</feature>
<reference evidence="3 4" key="1">
    <citation type="submission" date="2021-03" db="EMBL/GenBank/DDBJ databases">
        <title>novel species isolated from a fishpond in China.</title>
        <authorList>
            <person name="Lu H."/>
            <person name="Cai Z."/>
        </authorList>
    </citation>
    <scope>NUCLEOTIDE SEQUENCE [LARGE SCALE GENOMIC DNA]</scope>
    <source>
        <strain evidence="3 4">H41</strain>
    </source>
</reference>
<evidence type="ECO:0000313" key="4">
    <source>
        <dbReference type="Proteomes" id="UP000664317"/>
    </source>
</evidence>
<keyword evidence="4" id="KW-1185">Reference proteome</keyword>
<comment type="caution">
    <text evidence="3">The sequence shown here is derived from an EMBL/GenBank/DDBJ whole genome shotgun (WGS) entry which is preliminary data.</text>
</comment>